<evidence type="ECO:0000256" key="1">
    <source>
        <dbReference type="SAM" id="Phobius"/>
    </source>
</evidence>
<dbReference type="OrthoDB" id="468026at2"/>
<feature type="transmembrane region" description="Helical" evidence="1">
    <location>
        <begin position="21"/>
        <end position="40"/>
    </location>
</feature>
<name>A0A1Z4UXN5_9CYAN</name>
<dbReference type="Proteomes" id="UP000218702">
    <property type="component" value="Chromosome"/>
</dbReference>
<keyword evidence="1" id="KW-0812">Transmembrane</keyword>
<keyword evidence="1" id="KW-1133">Transmembrane helix</keyword>
<dbReference type="AlphaFoldDB" id="A0A1Z4UXN5"/>
<accession>A0A1Z4UXN5</accession>
<evidence type="ECO:0000313" key="2">
    <source>
        <dbReference type="EMBL" id="BAZ83943.1"/>
    </source>
</evidence>
<keyword evidence="1" id="KW-0472">Membrane</keyword>
<evidence type="ECO:0000313" key="3">
    <source>
        <dbReference type="Proteomes" id="UP000218702"/>
    </source>
</evidence>
<protein>
    <submittedName>
        <fullName evidence="2">Uncharacterized protein</fullName>
    </submittedName>
</protein>
<sequence length="105" mass="11841">MRTWNFWLNSLILFIQDHPHRFVELLMLTLAIALLAVSTIVPDKPYIILGLSFVIGASTSILVREAISPSGHNHTIFTQQRFTQLTALLLLGISIYGFADLIFML</sequence>
<feature type="transmembrane region" description="Helical" evidence="1">
    <location>
        <begin position="85"/>
        <end position="104"/>
    </location>
</feature>
<feature type="transmembrane region" description="Helical" evidence="1">
    <location>
        <begin position="46"/>
        <end position="64"/>
    </location>
</feature>
<gene>
    <name evidence="2" type="ORF">NIES806_01230</name>
</gene>
<dbReference type="KEGG" id="dcm:NIES806_01230"/>
<dbReference type="RefSeq" id="WP_096662695.1">
    <property type="nucleotide sequence ID" value="NZ_AP018316.1"/>
</dbReference>
<reference evidence="2 3" key="1">
    <citation type="submission" date="2017-06" db="EMBL/GenBank/DDBJ databases">
        <title>Genome sequencing of cyanobaciteial culture collection at National Institute for Environmental Studies (NIES).</title>
        <authorList>
            <person name="Hirose Y."/>
            <person name="Shimura Y."/>
            <person name="Fujisawa T."/>
            <person name="Nakamura Y."/>
            <person name="Kawachi M."/>
        </authorList>
    </citation>
    <scope>NUCLEOTIDE SEQUENCE [LARGE SCALE GENOMIC DNA]</scope>
    <source>
        <strain evidence="2 3">NIES-806</strain>
    </source>
</reference>
<keyword evidence="3" id="KW-1185">Reference proteome</keyword>
<dbReference type="EMBL" id="AP018316">
    <property type="protein sequence ID" value="BAZ83943.1"/>
    <property type="molecule type" value="Genomic_DNA"/>
</dbReference>
<proteinExistence type="predicted"/>
<organism evidence="2 3">
    <name type="scientific">Dolichospermum compactum NIES-806</name>
    <dbReference type="NCBI Taxonomy" id="1973481"/>
    <lineage>
        <taxon>Bacteria</taxon>
        <taxon>Bacillati</taxon>
        <taxon>Cyanobacteriota</taxon>
        <taxon>Cyanophyceae</taxon>
        <taxon>Nostocales</taxon>
        <taxon>Aphanizomenonaceae</taxon>
        <taxon>Dolichospermum</taxon>
        <taxon>Dolichospermum compactum</taxon>
    </lineage>
</organism>